<evidence type="ECO:0000313" key="4">
    <source>
        <dbReference type="EMBL" id="OGY72747.1"/>
    </source>
</evidence>
<dbReference type="Pfam" id="PF02481">
    <property type="entry name" value="DNA_processg_A"/>
    <property type="match status" value="1"/>
</dbReference>
<dbReference type="SUPFAM" id="SSF102405">
    <property type="entry name" value="MCP/YpsA-like"/>
    <property type="match status" value="1"/>
</dbReference>
<dbReference type="PANTHER" id="PTHR43022">
    <property type="entry name" value="PROTEIN SMF"/>
    <property type="match status" value="1"/>
</dbReference>
<dbReference type="AlphaFoldDB" id="A0A1G2A9L8"/>
<reference evidence="4 5" key="1">
    <citation type="journal article" date="2016" name="Nat. Commun.">
        <title>Thousands of microbial genomes shed light on interconnected biogeochemical processes in an aquifer system.</title>
        <authorList>
            <person name="Anantharaman K."/>
            <person name="Brown C.T."/>
            <person name="Hug L.A."/>
            <person name="Sharon I."/>
            <person name="Castelle C.J."/>
            <person name="Probst A.J."/>
            <person name="Thomas B.C."/>
            <person name="Singh A."/>
            <person name="Wilkins M.J."/>
            <person name="Karaoz U."/>
            <person name="Brodie E.L."/>
            <person name="Williams K.H."/>
            <person name="Hubbard S.S."/>
            <person name="Banfield J.F."/>
        </authorList>
    </citation>
    <scope>NUCLEOTIDE SEQUENCE [LARGE SCALE GENOMIC DNA]</scope>
</reference>
<dbReference type="InterPro" id="IPR036388">
    <property type="entry name" value="WH-like_DNA-bd_sf"/>
</dbReference>
<dbReference type="NCBIfam" id="TIGR00732">
    <property type="entry name" value="dprA"/>
    <property type="match status" value="1"/>
</dbReference>
<feature type="domain" description="Smf/DprA SLOG" evidence="2">
    <location>
        <begin position="94"/>
        <end position="297"/>
    </location>
</feature>
<name>A0A1G2A9L8_9BACT</name>
<dbReference type="EMBL" id="MHJU01000024">
    <property type="protein sequence ID" value="OGY72747.1"/>
    <property type="molecule type" value="Genomic_DNA"/>
</dbReference>
<dbReference type="InterPro" id="IPR003488">
    <property type="entry name" value="DprA"/>
</dbReference>
<protein>
    <submittedName>
        <fullName evidence="4">DNA protecting protein DprA</fullName>
    </submittedName>
</protein>
<dbReference type="InterPro" id="IPR057666">
    <property type="entry name" value="DrpA_SLOG"/>
</dbReference>
<dbReference type="PANTHER" id="PTHR43022:SF1">
    <property type="entry name" value="PROTEIN SMF"/>
    <property type="match status" value="1"/>
</dbReference>
<dbReference type="InterPro" id="IPR041614">
    <property type="entry name" value="DprA_WH"/>
</dbReference>
<evidence type="ECO:0000259" key="3">
    <source>
        <dbReference type="Pfam" id="PF17782"/>
    </source>
</evidence>
<dbReference type="Pfam" id="PF17782">
    <property type="entry name" value="WHD_DprA"/>
    <property type="match status" value="1"/>
</dbReference>
<evidence type="ECO:0000259" key="2">
    <source>
        <dbReference type="Pfam" id="PF02481"/>
    </source>
</evidence>
<comment type="similarity">
    <text evidence="1">Belongs to the DprA/Smf family.</text>
</comment>
<organism evidence="4 5">
    <name type="scientific">Candidatus Jacksonbacteria bacterium RIFCSPLOWO2_02_FULL_44_20</name>
    <dbReference type="NCBI Taxonomy" id="1798460"/>
    <lineage>
        <taxon>Bacteria</taxon>
        <taxon>Candidatus Jacksoniibacteriota</taxon>
    </lineage>
</organism>
<feature type="domain" description="DprA winged helix" evidence="3">
    <location>
        <begin position="316"/>
        <end position="371"/>
    </location>
</feature>
<evidence type="ECO:0000313" key="5">
    <source>
        <dbReference type="Proteomes" id="UP000178315"/>
    </source>
</evidence>
<evidence type="ECO:0000256" key="1">
    <source>
        <dbReference type="ARBA" id="ARBA00006525"/>
    </source>
</evidence>
<dbReference type="Gene3D" id="3.40.50.450">
    <property type="match status" value="1"/>
</dbReference>
<dbReference type="GO" id="GO:0009294">
    <property type="term" value="P:DNA-mediated transformation"/>
    <property type="evidence" value="ECO:0007669"/>
    <property type="project" value="InterPro"/>
</dbReference>
<accession>A0A1G2A9L8</accession>
<comment type="caution">
    <text evidence="4">The sequence shown here is derived from an EMBL/GenBank/DDBJ whole genome shotgun (WGS) entry which is preliminary data.</text>
</comment>
<dbReference type="Gene3D" id="1.10.10.10">
    <property type="entry name" value="Winged helix-like DNA-binding domain superfamily/Winged helix DNA-binding domain"/>
    <property type="match status" value="1"/>
</dbReference>
<proteinExistence type="inferred from homology"/>
<sequence>MDTQIFFLNALNHITTLTPKTLFTLMERFEYDAKRLWEAPFSELSFTGLQPQTGEKLNEERGKINPEKAWNDLQKHHIEIMAHPALINNETPKTQYPELLVQIAEPPPVLYYKGTLEFERHPRLAVVGSRKCTHYGKRVTEDIIETIALHDIVIVSGLAIGIDSYAHLAALKARKPTVAVLANGLDRIYPSMNTKIVQEILEHNGTLLSEFPPGIPPERYHFPRRNRIISGLAQATLVVEANLKSGSLITAYRALHQNRDVFAIPGNIYSPQSEGTNTLIKEGAKIIRRAEDILEEYGIALMPKQAEKTVFINKEPSAHSSLEQKIYDVLSLDMPIHIDDIIKKTAHAPREVNAALTMMELAGRIENVGGGQYICL</sequence>
<dbReference type="Proteomes" id="UP000178315">
    <property type="component" value="Unassembled WGS sequence"/>
</dbReference>
<gene>
    <name evidence="4" type="ORF">A3H61_05200</name>
</gene>